<sequence>MKRVGLVCLVVCMILMGCVQQGVKIDSSQNVELKEIRTVENREVMGIKSLEHLPEGYIPLSVHPEDADILYCMKYVDEGKKGNVIVGDYYRKVSVSEINTKEGTEKELISEMDFVTLAKWSPDKKYLGFIGGNQMWLYDQETGTVENVNKAINTPSILYFGWSPDSKKIYTEHENLPNDGIYDLISKEGLASYEIKDRKPYYKDEYKENVYIGTAETSDVYGNRTPITALLDQGGNIQKMVGEGRYRNHFEEQLVQVGKEHFGLIYFPDMENGKPLTDDYIYQVAFTPQGELIFTTRGDIGGVPTYKLHIYRKGKEICLADVSGPHFAIWPDGSYLTIGGYDNKKIDLNNVAKINGRTVGLAPLIDGWEKIDIAGILVVAADTYADLFYHEPSSEVEMAERLAQYYINTEEPVKQQAYDDLLQALKLKYKGMKENKKYHMTGEIYEITIDGNNASATAGFSLRDDGGSGWGFGCSYELVRKEGKWYITGLSTFPGSKERVKVEKVALDFIKNAGAGKKYNFSNEKDQEIYNNLKGEVLDLGQIQFWRMSMPHLASAVESANYAKVYLEGKEQVYTLILTKKSGSWKADVLSKEQVFVPFE</sequence>
<dbReference type="InterPro" id="IPR011042">
    <property type="entry name" value="6-blade_b-propeller_TolB-like"/>
</dbReference>
<comment type="caution">
    <text evidence="2">The sequence shown here is derived from an EMBL/GenBank/DDBJ whole genome shotgun (WGS) entry which is preliminary data.</text>
</comment>
<evidence type="ECO:0000256" key="1">
    <source>
        <dbReference type="SAM" id="SignalP"/>
    </source>
</evidence>
<proteinExistence type="predicted"/>
<feature type="chain" id="PRO_5038841673" description="WD40-like Beta Propeller Repeat" evidence="1">
    <location>
        <begin position="22"/>
        <end position="600"/>
    </location>
</feature>
<feature type="signal peptide" evidence="1">
    <location>
        <begin position="1"/>
        <end position="21"/>
    </location>
</feature>
<gene>
    <name evidence="2" type="ORF">HNQ80_004584</name>
</gene>
<dbReference type="Gene3D" id="2.120.10.30">
    <property type="entry name" value="TolB, C-terminal domain"/>
    <property type="match status" value="1"/>
</dbReference>
<evidence type="ECO:0008006" key="4">
    <source>
        <dbReference type="Google" id="ProtNLM"/>
    </source>
</evidence>
<accession>A0A841L2L9</accession>
<evidence type="ECO:0000313" key="2">
    <source>
        <dbReference type="EMBL" id="MBB6218420.1"/>
    </source>
</evidence>
<evidence type="ECO:0000313" key="3">
    <source>
        <dbReference type="Proteomes" id="UP000579281"/>
    </source>
</evidence>
<organism evidence="2 3">
    <name type="scientific">Anaerosolibacter carboniphilus</name>
    <dbReference type="NCBI Taxonomy" id="1417629"/>
    <lineage>
        <taxon>Bacteria</taxon>
        <taxon>Bacillati</taxon>
        <taxon>Bacillota</taxon>
        <taxon>Clostridia</taxon>
        <taxon>Peptostreptococcales</taxon>
        <taxon>Thermotaleaceae</taxon>
        <taxon>Anaerosolibacter</taxon>
    </lineage>
</organism>
<dbReference type="PROSITE" id="PS51257">
    <property type="entry name" value="PROKAR_LIPOPROTEIN"/>
    <property type="match status" value="1"/>
</dbReference>
<dbReference type="SUPFAM" id="SSF82171">
    <property type="entry name" value="DPP6 N-terminal domain-like"/>
    <property type="match status" value="1"/>
</dbReference>
<dbReference type="EMBL" id="JACHEN010000038">
    <property type="protein sequence ID" value="MBB6218420.1"/>
    <property type="molecule type" value="Genomic_DNA"/>
</dbReference>
<dbReference type="RefSeq" id="WP_184312902.1">
    <property type="nucleotide sequence ID" value="NZ_JACHEN010000038.1"/>
</dbReference>
<reference evidence="2 3" key="1">
    <citation type="submission" date="2020-08" db="EMBL/GenBank/DDBJ databases">
        <title>Genomic Encyclopedia of Type Strains, Phase IV (KMG-IV): sequencing the most valuable type-strain genomes for metagenomic binning, comparative biology and taxonomic classification.</title>
        <authorList>
            <person name="Goeker M."/>
        </authorList>
    </citation>
    <scope>NUCLEOTIDE SEQUENCE [LARGE SCALE GENOMIC DNA]</scope>
    <source>
        <strain evidence="2 3">DSM 103526</strain>
    </source>
</reference>
<name>A0A841L2L9_9FIRM</name>
<protein>
    <recommendedName>
        <fullName evidence="4">WD40-like Beta Propeller Repeat</fullName>
    </recommendedName>
</protein>
<dbReference type="Proteomes" id="UP000579281">
    <property type="component" value="Unassembled WGS sequence"/>
</dbReference>
<dbReference type="AlphaFoldDB" id="A0A841L2L9"/>
<keyword evidence="3" id="KW-1185">Reference proteome</keyword>
<keyword evidence="1" id="KW-0732">Signal</keyword>